<organism evidence="1">
    <name type="scientific">Alectorobius mimon</name>
    <dbReference type="NCBI Taxonomy" id="360319"/>
    <lineage>
        <taxon>Eukaryota</taxon>
        <taxon>Metazoa</taxon>
        <taxon>Ecdysozoa</taxon>
        <taxon>Arthropoda</taxon>
        <taxon>Chelicerata</taxon>
        <taxon>Arachnida</taxon>
        <taxon>Acari</taxon>
        <taxon>Parasitiformes</taxon>
        <taxon>Ixodida</taxon>
        <taxon>Ixodoidea</taxon>
        <taxon>Argasidae</taxon>
        <taxon>Ornithodorinae</taxon>
        <taxon>Alectorobius</taxon>
    </lineage>
</organism>
<evidence type="ECO:0000313" key="1">
    <source>
        <dbReference type="EMBL" id="JAR86389.1"/>
    </source>
</evidence>
<dbReference type="EMBL" id="GEIB01002105">
    <property type="protein sequence ID" value="JAR86389.1"/>
    <property type="molecule type" value="Transcribed_RNA"/>
</dbReference>
<feature type="non-terminal residue" evidence="1">
    <location>
        <position position="1"/>
    </location>
</feature>
<reference evidence="1" key="1">
    <citation type="submission" date="2016-03" db="EMBL/GenBank/DDBJ databases">
        <title>Gut transcriptome analysis on engorged females of Ornithodoros mimon (Acari: Argasidae) and phylogenetic inferences of soft ticks.</title>
        <authorList>
            <person name="Landulfo G.A."/>
            <person name="Giovanni D."/>
            <person name="Carvalho E."/>
            <person name="Junqueira-de-Azevedo I."/>
            <person name="Patane J."/>
            <person name="Mendoca R."/>
            <person name="Barros-Battesti D."/>
        </authorList>
    </citation>
    <scope>NUCLEOTIDE SEQUENCE</scope>
    <source>
        <strain evidence="1">Females</strain>
        <tissue evidence="1">Gut</tissue>
    </source>
</reference>
<protein>
    <submittedName>
        <fullName evidence="1">Uncharacterized protein</fullName>
    </submittedName>
</protein>
<sequence>VSVCERLSPFQDSVEGDVKECMKCVLDTVVPDFVEPEHVIQNKPDSTSYIPQPRHLQPPEIAAAVEHECDVANAVSDLAAVVETTHFLCDMSSTVADRVADISWDNIEVVQVVYEVVEAVSSEEV</sequence>
<accession>A0A147B6I4</accession>
<proteinExistence type="predicted"/>
<name>A0A147B6I4_9ACAR</name>
<dbReference type="AlphaFoldDB" id="A0A147B6I4"/>